<organism evidence="2 3">
    <name type="scientific">Saccharothrix espanaensis (strain ATCC 51144 / DSM 44229 / JCM 9112 / NBRC 15066 / NRRL 15764)</name>
    <dbReference type="NCBI Taxonomy" id="1179773"/>
    <lineage>
        <taxon>Bacteria</taxon>
        <taxon>Bacillati</taxon>
        <taxon>Actinomycetota</taxon>
        <taxon>Actinomycetes</taxon>
        <taxon>Pseudonocardiales</taxon>
        <taxon>Pseudonocardiaceae</taxon>
        <taxon>Saccharothrix</taxon>
    </lineage>
</organism>
<evidence type="ECO:0000313" key="3">
    <source>
        <dbReference type="Proteomes" id="UP000006281"/>
    </source>
</evidence>
<dbReference type="HOGENOM" id="CLU_2719917_0_0_11"/>
<feature type="region of interest" description="Disordered" evidence="1">
    <location>
        <begin position="1"/>
        <end position="27"/>
    </location>
</feature>
<evidence type="ECO:0000256" key="1">
    <source>
        <dbReference type="SAM" id="MobiDB-lite"/>
    </source>
</evidence>
<dbReference type="Proteomes" id="UP000006281">
    <property type="component" value="Chromosome"/>
</dbReference>
<gene>
    <name evidence="2" type="ordered locus">BN6_54980</name>
</gene>
<dbReference type="eggNOG" id="COG2837">
    <property type="taxonomic scope" value="Bacteria"/>
</dbReference>
<accession>K0K589</accession>
<name>K0K589_SACES</name>
<reference evidence="2 3" key="1">
    <citation type="journal article" date="2012" name="BMC Genomics">
        <title>Complete genome sequence of Saccharothrix espanaensis DSM 44229T and comparison to the other completely sequenced Pseudonocardiaceae.</title>
        <authorList>
            <person name="Strobel T."/>
            <person name="Al-Dilaimi A."/>
            <person name="Blom J."/>
            <person name="Gessner A."/>
            <person name="Kalinowski J."/>
            <person name="Luzhetska M."/>
            <person name="Puhler A."/>
            <person name="Szczepanowski R."/>
            <person name="Bechthold A."/>
            <person name="Ruckert C."/>
        </authorList>
    </citation>
    <scope>NUCLEOTIDE SEQUENCE [LARGE SCALE GENOMIC DNA]</scope>
    <source>
        <strain evidence="3">ATCC 51144 / DSM 44229 / JCM 9112 / NBRC 15066 / NRRL 15764</strain>
    </source>
</reference>
<dbReference type="STRING" id="1179773.BN6_54980"/>
<proteinExistence type="predicted"/>
<keyword evidence="3" id="KW-1185">Reference proteome</keyword>
<evidence type="ECO:0000313" key="2">
    <source>
        <dbReference type="EMBL" id="CCH32757.1"/>
    </source>
</evidence>
<sequence length="72" mass="8213">MLGRRKDTDAPPGCDRPADEPDYTADPDGRIISLDAHLRRAGRGWTVAVIRWQGHRRLRTTRGRHRCLLSPL</sequence>
<dbReference type="EMBL" id="HE804045">
    <property type="protein sequence ID" value="CCH32757.1"/>
    <property type="molecule type" value="Genomic_DNA"/>
</dbReference>
<protein>
    <submittedName>
        <fullName evidence="2">Uncharacterized protein</fullName>
    </submittedName>
</protein>
<dbReference type="AlphaFoldDB" id="K0K589"/>
<dbReference type="KEGG" id="sesp:BN6_54980"/>